<dbReference type="PANTHER" id="PTHR10628:SF30">
    <property type="entry name" value="EXO-ALPHA-SIALIDASE"/>
    <property type="match status" value="1"/>
</dbReference>
<dbReference type="PANTHER" id="PTHR10628">
    <property type="entry name" value="SIALIDASE"/>
    <property type="match status" value="1"/>
</dbReference>
<dbReference type="AlphaFoldDB" id="A0A5A8DIG5"/>
<evidence type="ECO:0000259" key="2">
    <source>
        <dbReference type="Pfam" id="PF13088"/>
    </source>
</evidence>
<dbReference type="GO" id="GO:0016020">
    <property type="term" value="C:membrane"/>
    <property type="evidence" value="ECO:0007669"/>
    <property type="project" value="TreeGrafter"/>
</dbReference>
<proteinExistence type="predicted"/>
<dbReference type="InterPro" id="IPR026856">
    <property type="entry name" value="Sialidase_fam"/>
</dbReference>
<evidence type="ECO:0000313" key="4">
    <source>
        <dbReference type="Proteomes" id="UP000325113"/>
    </source>
</evidence>
<name>A0A5A8DIG5_CAFRO</name>
<dbReference type="GO" id="GO:0009313">
    <property type="term" value="P:oligosaccharide catabolic process"/>
    <property type="evidence" value="ECO:0007669"/>
    <property type="project" value="TreeGrafter"/>
</dbReference>
<dbReference type="Gene3D" id="2.120.10.10">
    <property type="match status" value="1"/>
</dbReference>
<dbReference type="InterPro" id="IPR036278">
    <property type="entry name" value="Sialidase_sf"/>
</dbReference>
<dbReference type="SUPFAM" id="SSF50939">
    <property type="entry name" value="Sialidases"/>
    <property type="match status" value="1"/>
</dbReference>
<evidence type="ECO:0000256" key="1">
    <source>
        <dbReference type="SAM" id="SignalP"/>
    </source>
</evidence>
<evidence type="ECO:0000313" key="3">
    <source>
        <dbReference type="EMBL" id="KAA0165058.1"/>
    </source>
</evidence>
<dbReference type="InterPro" id="IPR011040">
    <property type="entry name" value="Sialidase"/>
</dbReference>
<protein>
    <recommendedName>
        <fullName evidence="2">Sialidase domain-containing protein</fullName>
    </recommendedName>
</protein>
<dbReference type="Proteomes" id="UP000325113">
    <property type="component" value="Unassembled WGS sequence"/>
</dbReference>
<dbReference type="Pfam" id="PF13088">
    <property type="entry name" value="BNR_2"/>
    <property type="match status" value="1"/>
</dbReference>
<comment type="caution">
    <text evidence="3">The sequence shown here is derived from an EMBL/GenBank/DDBJ whole genome shotgun (WGS) entry which is preliminary data.</text>
</comment>
<dbReference type="CDD" id="cd15482">
    <property type="entry name" value="Sialidase_non-viral"/>
    <property type="match status" value="1"/>
</dbReference>
<feature type="signal peptide" evidence="1">
    <location>
        <begin position="1"/>
        <end position="20"/>
    </location>
</feature>
<dbReference type="GO" id="GO:0006689">
    <property type="term" value="P:ganglioside catabolic process"/>
    <property type="evidence" value="ECO:0007669"/>
    <property type="project" value="TreeGrafter"/>
</dbReference>
<reference evidence="3 4" key="1">
    <citation type="submission" date="2019-07" db="EMBL/GenBank/DDBJ databases">
        <title>Genomes of Cafeteria roenbergensis.</title>
        <authorList>
            <person name="Fischer M.G."/>
            <person name="Hackl T."/>
            <person name="Roman M."/>
        </authorList>
    </citation>
    <scope>NUCLEOTIDE SEQUENCE [LARGE SCALE GENOMIC DNA]</scope>
    <source>
        <strain evidence="3 4">Cflag</strain>
    </source>
</reference>
<accession>A0A5A8DIG5</accession>
<dbReference type="GO" id="GO:0004308">
    <property type="term" value="F:exo-alpha-sialidase activity"/>
    <property type="evidence" value="ECO:0007669"/>
    <property type="project" value="InterPro"/>
</dbReference>
<gene>
    <name evidence="3" type="ORF">FNF31_02071</name>
</gene>
<organism evidence="3 4">
    <name type="scientific">Cafeteria roenbergensis</name>
    <name type="common">Marine flagellate</name>
    <dbReference type="NCBI Taxonomy" id="33653"/>
    <lineage>
        <taxon>Eukaryota</taxon>
        <taxon>Sar</taxon>
        <taxon>Stramenopiles</taxon>
        <taxon>Bigyra</taxon>
        <taxon>Opalozoa</taxon>
        <taxon>Bicosoecida</taxon>
        <taxon>Cafeteriaceae</taxon>
        <taxon>Cafeteria</taxon>
    </lineage>
</organism>
<feature type="domain" description="Sialidase" evidence="2">
    <location>
        <begin position="182"/>
        <end position="453"/>
    </location>
</feature>
<dbReference type="GO" id="GO:0005737">
    <property type="term" value="C:cytoplasm"/>
    <property type="evidence" value="ECO:0007669"/>
    <property type="project" value="TreeGrafter"/>
</dbReference>
<sequence>MKSIASALVCAAVATGVALASRPEGQCAAVADAWCNAQRPGAPSPINCDSSVAEGPLVTLFDSDAQGGPPQWRCYSRETLNPSRTKYVSGTGYCTRNSSLTDELRNCAAGITTNPTPVFMHGETASNTNTTYPCIRIPSIVRLPESDELLAFAECRRWVGDGCAPVGGAPDDADSTLGRTDWRDVCTKTSTDGGRTWGALVVIANCTMQPTPVVIPPEAGTSQPPTIVLHGNRCPASTVRPSGNVQIVSRDGGKTWSQPEDLLRFLGPDVDGADVGPGVGLRLDSDHPVAPGRLLFIGHRGAYVHDFVWYSDDDAATWKVSDTSTFAGMDEAQLVQVPAHAAAALGAPAGAVMANMRSDHLNKSCDCRAFAISTDGGASFSDVQWDSALISPVCQATIISGASPSGNGSALYFANPASKSQRAQGTVRASFNGAASWPEARLIASSAFAYSCLAAPSAHSPEPSLGLLWETDGGSFQCLGPSCRVVFSSIPTALLAGSAAGSPGPLAA</sequence>
<feature type="chain" id="PRO_5022862134" description="Sialidase domain-containing protein" evidence="1">
    <location>
        <begin position="21"/>
        <end position="508"/>
    </location>
</feature>
<keyword evidence="1" id="KW-0732">Signal</keyword>
<dbReference type="EMBL" id="VLTM01000014">
    <property type="protein sequence ID" value="KAA0165058.1"/>
    <property type="molecule type" value="Genomic_DNA"/>
</dbReference>